<dbReference type="Proteomes" id="UP001249851">
    <property type="component" value="Unassembled WGS sequence"/>
</dbReference>
<keyword evidence="2" id="KW-1185">Reference proteome</keyword>
<evidence type="ECO:0000313" key="1">
    <source>
        <dbReference type="EMBL" id="KAK2569948.1"/>
    </source>
</evidence>
<gene>
    <name evidence="1" type="ORF">P5673_005809</name>
</gene>
<dbReference type="EMBL" id="JARQWQ010000009">
    <property type="protein sequence ID" value="KAK2569948.1"/>
    <property type="molecule type" value="Genomic_DNA"/>
</dbReference>
<comment type="caution">
    <text evidence="1">The sequence shown here is derived from an EMBL/GenBank/DDBJ whole genome shotgun (WGS) entry which is preliminary data.</text>
</comment>
<accession>A0AAD9QZ52</accession>
<proteinExistence type="predicted"/>
<reference evidence="1" key="2">
    <citation type="journal article" date="2023" name="Science">
        <title>Genomic signatures of disease resistance in endangered staghorn corals.</title>
        <authorList>
            <person name="Vollmer S.V."/>
            <person name="Selwyn J.D."/>
            <person name="Despard B.A."/>
            <person name="Roesel C.L."/>
        </authorList>
    </citation>
    <scope>NUCLEOTIDE SEQUENCE</scope>
    <source>
        <strain evidence="1">K2</strain>
    </source>
</reference>
<reference evidence="1" key="1">
    <citation type="journal article" date="2023" name="G3 (Bethesda)">
        <title>Whole genome assembly and annotation of the endangered Caribbean coral Acropora cervicornis.</title>
        <authorList>
            <person name="Selwyn J.D."/>
            <person name="Vollmer S.V."/>
        </authorList>
    </citation>
    <scope>NUCLEOTIDE SEQUENCE</scope>
    <source>
        <strain evidence="1">K2</strain>
    </source>
</reference>
<evidence type="ECO:0000313" key="2">
    <source>
        <dbReference type="Proteomes" id="UP001249851"/>
    </source>
</evidence>
<name>A0AAD9QZ52_ACRCE</name>
<organism evidence="1 2">
    <name type="scientific">Acropora cervicornis</name>
    <name type="common">Staghorn coral</name>
    <dbReference type="NCBI Taxonomy" id="6130"/>
    <lineage>
        <taxon>Eukaryota</taxon>
        <taxon>Metazoa</taxon>
        <taxon>Cnidaria</taxon>
        <taxon>Anthozoa</taxon>
        <taxon>Hexacorallia</taxon>
        <taxon>Scleractinia</taxon>
        <taxon>Astrocoeniina</taxon>
        <taxon>Acroporidae</taxon>
        <taxon>Acropora</taxon>
    </lineage>
</organism>
<dbReference type="AlphaFoldDB" id="A0AAD9QZ52"/>
<protein>
    <submittedName>
        <fullName evidence="1">Uncharacterized protein</fullName>
    </submittedName>
</protein>
<sequence length="107" mass="12161">MSYWSRGFALRLCSGQVRHYLGLADLCLVSGADWYLKLSSQYKRSAGRNLGDTRHGISSVHAQASIVKKKGYNWSEANDKLYPWVDSKKAHEALSHWYTTCLHTQPT</sequence>